<evidence type="ECO:0000313" key="2">
    <source>
        <dbReference type="Proteomes" id="UP001462640"/>
    </source>
</evidence>
<organism evidence="1 2">
    <name type="scientific">Roseateles flavus</name>
    <dbReference type="NCBI Taxonomy" id="3149041"/>
    <lineage>
        <taxon>Bacteria</taxon>
        <taxon>Pseudomonadati</taxon>
        <taxon>Pseudomonadota</taxon>
        <taxon>Betaproteobacteria</taxon>
        <taxon>Burkholderiales</taxon>
        <taxon>Sphaerotilaceae</taxon>
        <taxon>Roseateles</taxon>
    </lineage>
</organism>
<comment type="caution">
    <text evidence="1">The sequence shown here is derived from an EMBL/GenBank/DDBJ whole genome shotgun (WGS) entry which is preliminary data.</text>
</comment>
<proteinExistence type="predicted"/>
<protein>
    <submittedName>
        <fullName evidence="1">Uncharacterized protein</fullName>
    </submittedName>
</protein>
<dbReference type="RefSeq" id="WP_347611591.1">
    <property type="nucleotide sequence ID" value="NZ_JBDPZC010000008.1"/>
</dbReference>
<accession>A0ABV0GHH2</accession>
<reference evidence="1 2" key="1">
    <citation type="submission" date="2024-05" db="EMBL/GenBank/DDBJ databases">
        <title>Roseateles sp. 2.12 16S ribosomal RNA gene Genome sequencing and assembly.</title>
        <authorList>
            <person name="Woo H."/>
        </authorList>
    </citation>
    <scope>NUCLEOTIDE SEQUENCE [LARGE SCALE GENOMIC DNA]</scope>
    <source>
        <strain evidence="1 2">2.12</strain>
    </source>
</reference>
<name>A0ABV0GHH2_9BURK</name>
<dbReference type="Proteomes" id="UP001462640">
    <property type="component" value="Unassembled WGS sequence"/>
</dbReference>
<gene>
    <name evidence="1" type="ORF">ABDJ40_17160</name>
</gene>
<keyword evidence="2" id="KW-1185">Reference proteome</keyword>
<sequence length="96" mass="10754">MLDVYLGSRHGGLRLQLCERDFAGRWDLVEYLQQQGVPFDFYRDFQIDADRAGALARHLAGLLVSPLNKEQSGLLALYALLLEAALGRQTLCFIGD</sequence>
<evidence type="ECO:0000313" key="1">
    <source>
        <dbReference type="EMBL" id="MEO3714499.1"/>
    </source>
</evidence>
<dbReference type="EMBL" id="JBDPZC010000008">
    <property type="protein sequence ID" value="MEO3714499.1"/>
    <property type="molecule type" value="Genomic_DNA"/>
</dbReference>